<dbReference type="PROSITE" id="PS50885">
    <property type="entry name" value="HAMP"/>
    <property type="match status" value="1"/>
</dbReference>
<feature type="domain" description="Methyl-accepting transducer" evidence="5">
    <location>
        <begin position="417"/>
        <end position="646"/>
    </location>
</feature>
<dbReference type="Proteomes" id="UP000317763">
    <property type="component" value="Unassembled WGS sequence"/>
</dbReference>
<evidence type="ECO:0000259" key="6">
    <source>
        <dbReference type="PROSITE" id="PS50885"/>
    </source>
</evidence>
<comment type="subcellular location">
    <subcellularLocation>
        <location evidence="1">Membrane</location>
    </subcellularLocation>
</comment>
<dbReference type="SUPFAM" id="SSF58104">
    <property type="entry name" value="Methyl-accepting chemotaxis protein (MCP) signaling domain"/>
    <property type="match status" value="1"/>
</dbReference>
<organism evidence="7 8">
    <name type="scientific">Tepidimonas taiwanensis</name>
    <dbReference type="NCBI Taxonomy" id="307486"/>
    <lineage>
        <taxon>Bacteria</taxon>
        <taxon>Pseudomonadati</taxon>
        <taxon>Pseudomonadota</taxon>
        <taxon>Betaproteobacteria</taxon>
        <taxon>Burkholderiales</taxon>
        <taxon>Tepidimonas</taxon>
    </lineage>
</organism>
<dbReference type="PANTHER" id="PTHR43531">
    <property type="entry name" value="PROTEIN ICFG"/>
    <property type="match status" value="1"/>
</dbReference>
<sequence>MIFGPQPQGLPYSGPASNGISCAAGSLRQAQGIFAPAVALMRRLRFPAKSLVISACFVAPLVLLAVLWWRAESQSIELAQRESAGAAYLQHVLPVIRLAQQQRVLADLIVLGVPNAAEQRRASGEALRQALQALRERDAAVGALLQTEAHIARLVAGVEEQLQDGAGAPSVSAVTAALRLWEHVAETSGLLLDPEPVTYYLMAAAVADMPEALIAVSQARRLGAFQLRSPNEETARRFAEQLSRLEISIERAARSNALHLRAHGDPVEDPPALVAARQMVKHGREEILADLASDDPAEYFQRHDQTVEGLFAFVDEALTELEALTRERAQALVTSVIAAAGVVCVSLLAALYLFVGFYRVNRGGLAVVACHLDRMAQGDLRDVPPPPWGRDEPADLIVNLRQAYDALRGLIQDVTRASEAILHVADQASAGAAQLRDRAQSTAASLEEQAAAMEEITATLQHGLERVQHCRDSAARNAALAEEGGRVTGQVVQTMHTIRGSADRIGAITGTIDSIAFQTNILALNAAVEAARAGEAGRGFAVVAAEVRNLAQRSAQAAREIKALIDESLQQIGAGVQVVESAGQTMRDIVASSATVQQQLQEIDVGAREQAAGIEQAGRAVQEIERDTQQNQLLVEQTVQQSDTLREQAQRLQDKVSAFRLPATA</sequence>
<dbReference type="GO" id="GO:0006935">
    <property type="term" value="P:chemotaxis"/>
    <property type="evidence" value="ECO:0007669"/>
    <property type="project" value="TreeGrafter"/>
</dbReference>
<feature type="domain" description="HAMP" evidence="6">
    <location>
        <begin position="371"/>
        <end position="412"/>
    </location>
</feature>
<comment type="similarity">
    <text evidence="2">Belongs to the methyl-accepting chemotaxis (MCP) protein family.</text>
</comment>
<keyword evidence="4" id="KW-0472">Membrane</keyword>
<gene>
    <name evidence="7" type="primary">trg</name>
    <name evidence="7" type="ORF">Ttaiw_00077</name>
</gene>
<dbReference type="EMBL" id="VJOM01000001">
    <property type="protein sequence ID" value="TSE34017.1"/>
    <property type="molecule type" value="Genomic_DNA"/>
</dbReference>
<evidence type="ECO:0000313" key="8">
    <source>
        <dbReference type="Proteomes" id="UP000317763"/>
    </source>
</evidence>
<keyword evidence="3" id="KW-0807">Transducer</keyword>
<dbReference type="CDD" id="cd11386">
    <property type="entry name" value="MCP_signal"/>
    <property type="match status" value="1"/>
</dbReference>
<keyword evidence="4" id="KW-0812">Transmembrane</keyword>
<evidence type="ECO:0000256" key="3">
    <source>
        <dbReference type="PROSITE-ProRule" id="PRU00284"/>
    </source>
</evidence>
<dbReference type="GO" id="GO:0004888">
    <property type="term" value="F:transmembrane signaling receptor activity"/>
    <property type="evidence" value="ECO:0007669"/>
    <property type="project" value="TreeGrafter"/>
</dbReference>
<dbReference type="GO" id="GO:0005886">
    <property type="term" value="C:plasma membrane"/>
    <property type="evidence" value="ECO:0007669"/>
    <property type="project" value="TreeGrafter"/>
</dbReference>
<evidence type="ECO:0000313" key="7">
    <source>
        <dbReference type="EMBL" id="TSE34017.1"/>
    </source>
</evidence>
<dbReference type="PROSITE" id="PS50111">
    <property type="entry name" value="CHEMOTAXIS_TRANSDUC_2"/>
    <property type="match status" value="1"/>
</dbReference>
<protein>
    <submittedName>
        <fullName evidence="7">Methyl-accepting chemotaxis protein III</fullName>
    </submittedName>
</protein>
<proteinExistence type="inferred from homology"/>
<dbReference type="STRING" id="307486.GCA_000807215_00293"/>
<dbReference type="FunFam" id="1.10.287.950:FF:000001">
    <property type="entry name" value="Methyl-accepting chemotaxis sensory transducer"/>
    <property type="match status" value="1"/>
</dbReference>
<keyword evidence="8" id="KW-1185">Reference proteome</keyword>
<evidence type="ECO:0000259" key="5">
    <source>
        <dbReference type="PROSITE" id="PS50111"/>
    </source>
</evidence>
<keyword evidence="4" id="KW-1133">Transmembrane helix</keyword>
<dbReference type="Pfam" id="PF00015">
    <property type="entry name" value="MCPsignal"/>
    <property type="match status" value="1"/>
</dbReference>
<dbReference type="Gene3D" id="1.10.287.950">
    <property type="entry name" value="Methyl-accepting chemotaxis protein"/>
    <property type="match status" value="1"/>
</dbReference>
<dbReference type="AlphaFoldDB" id="A0A554XDV3"/>
<feature type="transmembrane region" description="Helical" evidence="4">
    <location>
        <begin position="51"/>
        <end position="71"/>
    </location>
</feature>
<evidence type="ECO:0000256" key="1">
    <source>
        <dbReference type="ARBA" id="ARBA00004370"/>
    </source>
</evidence>
<name>A0A554XDV3_9BURK</name>
<accession>A0A554XDV3</accession>
<dbReference type="InterPro" id="IPR004089">
    <property type="entry name" value="MCPsignal_dom"/>
</dbReference>
<dbReference type="SMART" id="SM00283">
    <property type="entry name" value="MA"/>
    <property type="match status" value="1"/>
</dbReference>
<evidence type="ECO:0000256" key="4">
    <source>
        <dbReference type="SAM" id="Phobius"/>
    </source>
</evidence>
<dbReference type="PANTHER" id="PTHR43531:SF7">
    <property type="entry name" value="AEROTAXIS RECEPTOR"/>
    <property type="match status" value="1"/>
</dbReference>
<feature type="transmembrane region" description="Helical" evidence="4">
    <location>
        <begin position="331"/>
        <end position="355"/>
    </location>
</feature>
<dbReference type="GO" id="GO:0007165">
    <property type="term" value="P:signal transduction"/>
    <property type="evidence" value="ECO:0007669"/>
    <property type="project" value="UniProtKB-KW"/>
</dbReference>
<evidence type="ECO:0000256" key="2">
    <source>
        <dbReference type="ARBA" id="ARBA00029447"/>
    </source>
</evidence>
<dbReference type="InterPro" id="IPR051310">
    <property type="entry name" value="MCP_chemotaxis"/>
</dbReference>
<reference evidence="7 8" key="1">
    <citation type="submission" date="2019-07" db="EMBL/GenBank/DDBJ databases">
        <title>Tepidimonas taiwanensis I1-1 draft genome.</title>
        <authorList>
            <person name="Da Costa M.S."/>
            <person name="Froufe H.J.C."/>
            <person name="Egas C."/>
            <person name="Albuquerque L."/>
        </authorList>
    </citation>
    <scope>NUCLEOTIDE SEQUENCE [LARGE SCALE GENOMIC DNA]</scope>
    <source>
        <strain evidence="7 8">I1-1</strain>
    </source>
</reference>
<dbReference type="InterPro" id="IPR003660">
    <property type="entry name" value="HAMP_dom"/>
</dbReference>
<comment type="caution">
    <text evidence="7">The sequence shown here is derived from an EMBL/GenBank/DDBJ whole genome shotgun (WGS) entry which is preliminary data.</text>
</comment>